<evidence type="ECO:0000313" key="2">
    <source>
        <dbReference type="Proteomes" id="UP000015347"/>
    </source>
</evidence>
<sequence>MDHATRAISCGCEPLVLTVTTVKDWQIRNGLDTYEATAKVFGYKRQAVHQWFSRGSFPRWLAMAAPGYEIKDHLSDPGNVSAKRAS</sequence>
<dbReference type="STRING" id="1123237.Salmuc_02136"/>
<dbReference type="InterPro" id="IPR010982">
    <property type="entry name" value="Lambda_DNA-bd_dom_sf"/>
</dbReference>
<accession>S9QVA1</accession>
<dbReference type="GO" id="GO:0003677">
    <property type="term" value="F:DNA binding"/>
    <property type="evidence" value="ECO:0007669"/>
    <property type="project" value="InterPro"/>
</dbReference>
<proteinExistence type="predicted"/>
<keyword evidence="2" id="KW-1185">Reference proteome</keyword>
<dbReference type="Gene3D" id="1.10.260.40">
    <property type="entry name" value="lambda repressor-like DNA-binding domains"/>
    <property type="match status" value="1"/>
</dbReference>
<dbReference type="EMBL" id="APVH01000015">
    <property type="protein sequence ID" value="EPX83528.1"/>
    <property type="molecule type" value="Genomic_DNA"/>
</dbReference>
<name>S9QVA1_9RHOB</name>
<organism evidence="1 2">
    <name type="scientific">Salipiger mucosus DSM 16094</name>
    <dbReference type="NCBI Taxonomy" id="1123237"/>
    <lineage>
        <taxon>Bacteria</taxon>
        <taxon>Pseudomonadati</taxon>
        <taxon>Pseudomonadota</taxon>
        <taxon>Alphaproteobacteria</taxon>
        <taxon>Rhodobacterales</taxon>
        <taxon>Roseobacteraceae</taxon>
        <taxon>Salipiger</taxon>
    </lineage>
</organism>
<protein>
    <submittedName>
        <fullName evidence="1">Uncharacterized protein</fullName>
    </submittedName>
</protein>
<reference evidence="2" key="1">
    <citation type="journal article" date="2014" name="Stand. Genomic Sci.">
        <title>Genome sequence of the exopolysaccharide-producing Salipiger mucosus type strain (DSM 16094(T)), a moderately halophilic member of the Roseobacter clade.</title>
        <authorList>
            <person name="Riedel T."/>
            <person name="Spring S."/>
            <person name="Fiebig A."/>
            <person name="Petersen J."/>
            <person name="Kyrpides N.C."/>
            <person name="Goker M."/>
            <person name="Klenk H.P."/>
        </authorList>
    </citation>
    <scope>NUCLEOTIDE SEQUENCE [LARGE SCALE GENOMIC DNA]</scope>
    <source>
        <strain evidence="2">DSM 16094</strain>
    </source>
</reference>
<evidence type="ECO:0000313" key="1">
    <source>
        <dbReference type="EMBL" id="EPX83528.1"/>
    </source>
</evidence>
<comment type="caution">
    <text evidence="1">The sequence shown here is derived from an EMBL/GenBank/DDBJ whole genome shotgun (WGS) entry which is preliminary data.</text>
</comment>
<dbReference type="Proteomes" id="UP000015347">
    <property type="component" value="Unassembled WGS sequence"/>
</dbReference>
<gene>
    <name evidence="1" type="ORF">Salmuc_02136</name>
</gene>
<dbReference type="HOGENOM" id="CLU_2496095_0_0_5"/>
<dbReference type="AlphaFoldDB" id="S9QVA1"/>